<dbReference type="Proteomes" id="UP000546213">
    <property type="component" value="Unassembled WGS sequence"/>
</dbReference>
<feature type="domain" description="Major facilitator superfamily (MFS) profile" evidence="5">
    <location>
        <begin position="261"/>
        <end position="437"/>
    </location>
</feature>
<evidence type="ECO:0000256" key="4">
    <source>
        <dbReference type="SAM" id="Phobius"/>
    </source>
</evidence>
<comment type="similarity">
    <text evidence="2">Belongs to the major facilitator superfamily. Monocarboxylate porter (TC 2.A.1.13) family.</text>
</comment>
<keyword evidence="4" id="KW-1133">Transmembrane helix</keyword>
<feature type="transmembrane region" description="Helical" evidence="4">
    <location>
        <begin position="95"/>
        <end position="115"/>
    </location>
</feature>
<feature type="transmembrane region" description="Helical" evidence="4">
    <location>
        <begin position="183"/>
        <end position="203"/>
    </location>
</feature>
<sequence length="437" mass="46901">MRSHEESRIASDNLQIEGNTMVQLQVVQDRSSEPVEDNITNTSNIDTIPPNGGYGWVCTFAVFLINAHTFGVNGSWAVIMAYYSLHPDQVLASSFEFALVGGLSISAALILSPVITATRKRIGAGPTLVMGALIVFVSLFTSSFATEIWHLFLSQGLCFGWGMGLCYITGAELLPPWFTSRRSLAVGCATAGVGIGGLVYSIAANRLIEGLGIGWTYRILAFCALGANLLAALLLKEWRGRTHVAAQNEQHFSFRDFKQVEVLLLIVWGFTTELGYIILTFSLPTYASSIGLTPSQGATSNALFNLGLAASRPLVGYLSDSLGRINIAGLLTLLCTVFCFALWIPARTYAPLLAFSLLAGALCGVFWCTVTPVMVEIVGIRKLASTFGAICIALTIPTTFGEPVAMQLIHGENKINFTDAQIFVGLMFLIGSGGTKQ</sequence>
<dbReference type="Pfam" id="PF07690">
    <property type="entry name" value="MFS_1"/>
    <property type="match status" value="1"/>
</dbReference>
<feature type="transmembrane region" description="Helical" evidence="4">
    <location>
        <begin position="387"/>
        <end position="409"/>
    </location>
</feature>
<dbReference type="PROSITE" id="PS50850">
    <property type="entry name" value="MFS"/>
    <property type="match status" value="1"/>
</dbReference>
<dbReference type="OrthoDB" id="6499973at2759"/>
<accession>A0A8H5LAL5</accession>
<evidence type="ECO:0000256" key="3">
    <source>
        <dbReference type="ARBA" id="ARBA00023180"/>
    </source>
</evidence>
<name>A0A8H5LAL5_9HYPO</name>
<evidence type="ECO:0000313" key="7">
    <source>
        <dbReference type="Proteomes" id="UP000546213"/>
    </source>
</evidence>
<evidence type="ECO:0000256" key="1">
    <source>
        <dbReference type="ARBA" id="ARBA00004141"/>
    </source>
</evidence>
<feature type="transmembrane region" description="Helical" evidence="4">
    <location>
        <begin position="262"/>
        <end position="282"/>
    </location>
</feature>
<organism evidence="6 7">
    <name type="scientific">Fusarium pseudocircinatum</name>
    <dbReference type="NCBI Taxonomy" id="56676"/>
    <lineage>
        <taxon>Eukaryota</taxon>
        <taxon>Fungi</taxon>
        <taxon>Dikarya</taxon>
        <taxon>Ascomycota</taxon>
        <taxon>Pezizomycotina</taxon>
        <taxon>Sordariomycetes</taxon>
        <taxon>Hypocreomycetidae</taxon>
        <taxon>Hypocreales</taxon>
        <taxon>Nectriaceae</taxon>
        <taxon>Fusarium</taxon>
        <taxon>Fusarium fujikuroi species complex</taxon>
    </lineage>
</organism>
<protein>
    <submittedName>
        <fullName evidence="6">Major facilitator superfamily domain-containing protein</fullName>
    </submittedName>
</protein>
<dbReference type="InterPro" id="IPR020846">
    <property type="entry name" value="MFS_dom"/>
</dbReference>
<dbReference type="EMBL" id="JAAOAS010000154">
    <property type="protein sequence ID" value="KAF5589455.1"/>
    <property type="molecule type" value="Genomic_DNA"/>
</dbReference>
<keyword evidence="4" id="KW-0472">Membrane</keyword>
<dbReference type="SUPFAM" id="SSF103473">
    <property type="entry name" value="MFS general substrate transporter"/>
    <property type="match status" value="1"/>
</dbReference>
<evidence type="ECO:0000259" key="5">
    <source>
        <dbReference type="PROSITE" id="PS50850"/>
    </source>
</evidence>
<feature type="transmembrane region" description="Helical" evidence="4">
    <location>
        <begin position="352"/>
        <end position="375"/>
    </location>
</feature>
<dbReference type="InterPro" id="IPR011701">
    <property type="entry name" value="MFS"/>
</dbReference>
<comment type="subcellular location">
    <subcellularLocation>
        <location evidence="1">Membrane</location>
        <topology evidence="1">Multi-pass membrane protein</topology>
    </subcellularLocation>
</comment>
<keyword evidence="7" id="KW-1185">Reference proteome</keyword>
<reference evidence="6 7" key="1">
    <citation type="submission" date="2020-05" db="EMBL/GenBank/DDBJ databases">
        <title>Identification and distribution of gene clusters putatively required for synthesis of sphingolipid metabolism inhibitors in phylogenetically diverse species of the filamentous fungus Fusarium.</title>
        <authorList>
            <person name="Kim H.-S."/>
            <person name="Busman M."/>
            <person name="Brown D.W."/>
            <person name="Divon H."/>
            <person name="Uhlig S."/>
            <person name="Proctor R.H."/>
        </authorList>
    </citation>
    <scope>NUCLEOTIDE SEQUENCE [LARGE SCALE GENOMIC DNA]</scope>
    <source>
        <strain evidence="6 7">NRRL 36939</strain>
    </source>
</reference>
<feature type="transmembrane region" description="Helical" evidence="4">
    <location>
        <begin position="215"/>
        <end position="235"/>
    </location>
</feature>
<dbReference type="PANTHER" id="PTHR11360">
    <property type="entry name" value="MONOCARBOXYLATE TRANSPORTER"/>
    <property type="match status" value="1"/>
</dbReference>
<dbReference type="PANTHER" id="PTHR11360:SF315">
    <property type="entry name" value="TRANSPORTER MCH2-RELATED"/>
    <property type="match status" value="1"/>
</dbReference>
<dbReference type="InterPro" id="IPR050327">
    <property type="entry name" value="Proton-linked_MCT"/>
</dbReference>
<feature type="transmembrane region" description="Helical" evidence="4">
    <location>
        <begin position="151"/>
        <end position="171"/>
    </location>
</feature>
<dbReference type="GO" id="GO:0016020">
    <property type="term" value="C:membrane"/>
    <property type="evidence" value="ECO:0007669"/>
    <property type="project" value="UniProtKB-SubCell"/>
</dbReference>
<dbReference type="Gene3D" id="1.20.1250.20">
    <property type="entry name" value="MFS general substrate transporter like domains"/>
    <property type="match status" value="2"/>
</dbReference>
<proteinExistence type="inferred from homology"/>
<dbReference type="GO" id="GO:0022857">
    <property type="term" value="F:transmembrane transporter activity"/>
    <property type="evidence" value="ECO:0007669"/>
    <property type="project" value="InterPro"/>
</dbReference>
<gene>
    <name evidence="6" type="ORF">FPCIR_6761</name>
</gene>
<evidence type="ECO:0000256" key="2">
    <source>
        <dbReference type="ARBA" id="ARBA00006727"/>
    </source>
</evidence>
<feature type="transmembrane region" description="Helical" evidence="4">
    <location>
        <begin position="54"/>
        <end position="83"/>
    </location>
</feature>
<dbReference type="AlphaFoldDB" id="A0A8H5LAL5"/>
<keyword evidence="4" id="KW-0812">Transmembrane</keyword>
<keyword evidence="3" id="KW-0325">Glycoprotein</keyword>
<evidence type="ECO:0000313" key="6">
    <source>
        <dbReference type="EMBL" id="KAF5589455.1"/>
    </source>
</evidence>
<feature type="transmembrane region" description="Helical" evidence="4">
    <location>
        <begin position="325"/>
        <end position="346"/>
    </location>
</feature>
<comment type="caution">
    <text evidence="6">The sequence shown here is derived from an EMBL/GenBank/DDBJ whole genome shotgun (WGS) entry which is preliminary data.</text>
</comment>
<dbReference type="InterPro" id="IPR036259">
    <property type="entry name" value="MFS_trans_sf"/>
</dbReference>
<feature type="transmembrane region" description="Helical" evidence="4">
    <location>
        <begin position="127"/>
        <end position="145"/>
    </location>
</feature>